<reference evidence="1 2" key="1">
    <citation type="submission" date="2021-02" db="EMBL/GenBank/DDBJ databases">
        <title>Activity-based single-cell genomes from oceanic crustal fluid captures similar information to metagenomic and metatranscriptomic surveys with orders of magnitude less sampling.</title>
        <authorList>
            <person name="D'Angelo T.S."/>
            <person name="Orcutt B.N."/>
        </authorList>
    </citation>
    <scope>NUCLEOTIDE SEQUENCE [LARGE SCALE GENOMIC DNA]</scope>
    <source>
        <strain evidence="1">AH-315-G02</strain>
    </source>
</reference>
<dbReference type="Pfam" id="PF25159">
    <property type="entry name" value="DUF7826"/>
    <property type="match status" value="1"/>
</dbReference>
<name>A0ABS3AUI0_9BACT</name>
<comment type="caution">
    <text evidence="1">The sequence shown here is derived from an EMBL/GenBank/DDBJ whole genome shotgun (WGS) entry which is preliminary data.</text>
</comment>
<dbReference type="InterPro" id="IPR057148">
    <property type="entry name" value="DUF7826"/>
</dbReference>
<accession>A0ABS3AUI0</accession>
<organism evidence="1 2">
    <name type="scientific">Desulfotalea psychrophila</name>
    <dbReference type="NCBI Taxonomy" id="84980"/>
    <lineage>
        <taxon>Bacteria</taxon>
        <taxon>Pseudomonadati</taxon>
        <taxon>Thermodesulfobacteriota</taxon>
        <taxon>Desulfobulbia</taxon>
        <taxon>Desulfobulbales</taxon>
        <taxon>Desulfocapsaceae</taxon>
        <taxon>Desulfotalea</taxon>
    </lineage>
</organism>
<gene>
    <name evidence="1" type="ORF">JYU06_04450</name>
</gene>
<sequence>MTEEERRILLTDEWLIVRHSGEIPEITFHSSVYFLTEDGDGPGLVLAEDELVGLKDAAILRYQEIILRDISLENFHKTIYRGVRRSLYNWHRYKAFVERQSIQSDDFYKTAAPALLLFLEQGVVAAGKDVPVNFINCSYQELLELAEEFGVTVDQLPADVAQFCLQ</sequence>
<protein>
    <submittedName>
        <fullName evidence="1">Uncharacterized protein</fullName>
    </submittedName>
</protein>
<dbReference type="EMBL" id="JAFITO010000047">
    <property type="protein sequence ID" value="MBN4068750.1"/>
    <property type="molecule type" value="Genomic_DNA"/>
</dbReference>
<proteinExistence type="predicted"/>
<evidence type="ECO:0000313" key="1">
    <source>
        <dbReference type="EMBL" id="MBN4068750.1"/>
    </source>
</evidence>
<dbReference type="Proteomes" id="UP000717534">
    <property type="component" value="Unassembled WGS sequence"/>
</dbReference>
<evidence type="ECO:0000313" key="2">
    <source>
        <dbReference type="Proteomes" id="UP000717534"/>
    </source>
</evidence>
<keyword evidence="2" id="KW-1185">Reference proteome</keyword>